<accession>A0A154P2R0</accession>
<sequence length="233" mass="26015">MVSQTGHLNPPQGNPSEAQEEPGYTEGTGRANLKTSSSKKHRGESEKVENPHGQRGTHERKLDDLVRVKEHGGAIAPTEYFTDQVRDATNNGHSDIEYKREPRLGKNWPSQTCLMIIKVAAVAPLRSRETPLLQLAAICALISRYTVHGLSWLGFLRREWKDVAGGMGGEGNAMTKQKRWKRNWLEGEVWVEEKGLKLKRENRYNSHGWVSGDGEGEQSTSRSSTFHASPTST</sequence>
<organism evidence="2 3">
    <name type="scientific">Dufourea novaeangliae</name>
    <name type="common">Sweat bee</name>
    <dbReference type="NCBI Taxonomy" id="178035"/>
    <lineage>
        <taxon>Eukaryota</taxon>
        <taxon>Metazoa</taxon>
        <taxon>Ecdysozoa</taxon>
        <taxon>Arthropoda</taxon>
        <taxon>Hexapoda</taxon>
        <taxon>Insecta</taxon>
        <taxon>Pterygota</taxon>
        <taxon>Neoptera</taxon>
        <taxon>Endopterygota</taxon>
        <taxon>Hymenoptera</taxon>
        <taxon>Apocrita</taxon>
        <taxon>Aculeata</taxon>
        <taxon>Apoidea</taxon>
        <taxon>Anthophila</taxon>
        <taxon>Halictidae</taxon>
        <taxon>Rophitinae</taxon>
        <taxon>Dufourea</taxon>
    </lineage>
</organism>
<feature type="region of interest" description="Disordered" evidence="1">
    <location>
        <begin position="1"/>
        <end position="65"/>
    </location>
</feature>
<feature type="compositionally biased region" description="Basic and acidic residues" evidence="1">
    <location>
        <begin position="43"/>
        <end position="65"/>
    </location>
</feature>
<evidence type="ECO:0000256" key="1">
    <source>
        <dbReference type="SAM" id="MobiDB-lite"/>
    </source>
</evidence>
<feature type="region of interest" description="Disordered" evidence="1">
    <location>
        <begin position="205"/>
        <end position="233"/>
    </location>
</feature>
<dbReference type="AlphaFoldDB" id="A0A154P2R0"/>
<reference evidence="2 3" key="1">
    <citation type="submission" date="2015-07" db="EMBL/GenBank/DDBJ databases">
        <title>The genome of Dufourea novaeangliae.</title>
        <authorList>
            <person name="Pan H."/>
            <person name="Kapheim K."/>
        </authorList>
    </citation>
    <scope>NUCLEOTIDE SEQUENCE [LARGE SCALE GENOMIC DNA]</scope>
    <source>
        <strain evidence="2">0120121106</strain>
        <tissue evidence="2">Whole body</tissue>
    </source>
</reference>
<keyword evidence="3" id="KW-1185">Reference proteome</keyword>
<feature type="compositionally biased region" description="Polar residues" evidence="1">
    <location>
        <begin position="217"/>
        <end position="233"/>
    </location>
</feature>
<dbReference type="EMBL" id="KQ434806">
    <property type="protein sequence ID" value="KZC06113.1"/>
    <property type="molecule type" value="Genomic_DNA"/>
</dbReference>
<dbReference type="Proteomes" id="UP000076502">
    <property type="component" value="Unassembled WGS sequence"/>
</dbReference>
<evidence type="ECO:0000313" key="3">
    <source>
        <dbReference type="Proteomes" id="UP000076502"/>
    </source>
</evidence>
<gene>
    <name evidence="2" type="ORF">WN55_07575</name>
</gene>
<evidence type="ECO:0000313" key="2">
    <source>
        <dbReference type="EMBL" id="KZC06113.1"/>
    </source>
</evidence>
<name>A0A154P2R0_DUFNO</name>
<protein>
    <submittedName>
        <fullName evidence="2">Uncharacterized protein</fullName>
    </submittedName>
</protein>
<proteinExistence type="predicted"/>